<evidence type="ECO:0000313" key="1">
    <source>
        <dbReference type="EMBL" id="KAK3387819.1"/>
    </source>
</evidence>
<comment type="caution">
    <text evidence="1">The sequence shown here is derived from an EMBL/GenBank/DDBJ whole genome shotgun (WGS) entry which is preliminary data.</text>
</comment>
<dbReference type="AlphaFoldDB" id="A0AAE0U259"/>
<keyword evidence="2" id="KW-1185">Reference proteome</keyword>
<name>A0AAE0U259_9PEZI</name>
<dbReference type="Proteomes" id="UP001285441">
    <property type="component" value="Unassembled WGS sequence"/>
</dbReference>
<reference evidence="1" key="1">
    <citation type="journal article" date="2023" name="Mol. Phylogenet. Evol.">
        <title>Genome-scale phylogeny and comparative genomics of the fungal order Sordariales.</title>
        <authorList>
            <person name="Hensen N."/>
            <person name="Bonometti L."/>
            <person name="Westerberg I."/>
            <person name="Brannstrom I.O."/>
            <person name="Guillou S."/>
            <person name="Cros-Aarteil S."/>
            <person name="Calhoun S."/>
            <person name="Haridas S."/>
            <person name="Kuo A."/>
            <person name="Mondo S."/>
            <person name="Pangilinan J."/>
            <person name="Riley R."/>
            <person name="LaButti K."/>
            <person name="Andreopoulos B."/>
            <person name="Lipzen A."/>
            <person name="Chen C."/>
            <person name="Yan M."/>
            <person name="Daum C."/>
            <person name="Ng V."/>
            <person name="Clum A."/>
            <person name="Steindorff A."/>
            <person name="Ohm R.A."/>
            <person name="Martin F."/>
            <person name="Silar P."/>
            <person name="Natvig D.O."/>
            <person name="Lalanne C."/>
            <person name="Gautier V."/>
            <person name="Ament-Velasquez S.L."/>
            <person name="Kruys A."/>
            <person name="Hutchinson M.I."/>
            <person name="Powell A.J."/>
            <person name="Barry K."/>
            <person name="Miller A.N."/>
            <person name="Grigoriev I.V."/>
            <person name="Debuchy R."/>
            <person name="Gladieux P."/>
            <person name="Hiltunen Thoren M."/>
            <person name="Johannesson H."/>
        </authorList>
    </citation>
    <scope>NUCLEOTIDE SEQUENCE</scope>
    <source>
        <strain evidence="1">CBS 232.78</strain>
    </source>
</reference>
<sequence>MTSANSFPPGTALIERLPIEMKLRICECLRPASSRETARIIPSLPGTGHSEYKVSQEDLLNLCLIWYEMESMEEALQKDEGMTQALFGPDMDRFPFIQFLREFHADSSSASADSICDNWARYSESDEYTTGSGESERIWARLLDLKIECFEQGQKATEMMIVAALCFAPNLKTLVFQPRTEGWRSSYDRHPTYHNLVASICALNQAKPDNAENVVNGSYPCPKLEALELYINNHFSTINGMDSLFQLGKLTSLMLALDHAYGWLEESDLGMSAEEKGEIFLRFDSMKNIRHLTVRSLLPEYPCQHGVLKEYLENAVNLRTIRVEQEDGAKPSTDRKYQRQFGPNLKLDDCFPKLSFLTSLKVPMNAIFGALSTRPGEFNDPQEAEYGSWEEWEQRHEYYETKWRKHYEEKLCLVMEHSDMAPISPIKSTHYEKDPKKRACDCRFNAASLFRALAVHCCPRLPSLQVLIAEPDFARSTNRGSSDELRGLGETFA</sequence>
<accession>A0AAE0U259</accession>
<reference evidence="1" key="2">
    <citation type="submission" date="2023-06" db="EMBL/GenBank/DDBJ databases">
        <authorList>
            <consortium name="Lawrence Berkeley National Laboratory"/>
            <person name="Haridas S."/>
            <person name="Hensen N."/>
            <person name="Bonometti L."/>
            <person name="Westerberg I."/>
            <person name="Brannstrom I.O."/>
            <person name="Guillou S."/>
            <person name="Cros-Aarteil S."/>
            <person name="Calhoun S."/>
            <person name="Kuo A."/>
            <person name="Mondo S."/>
            <person name="Pangilinan J."/>
            <person name="Riley R."/>
            <person name="LaButti K."/>
            <person name="Andreopoulos B."/>
            <person name="Lipzen A."/>
            <person name="Chen C."/>
            <person name="Yanf M."/>
            <person name="Daum C."/>
            <person name="Ng V."/>
            <person name="Clum A."/>
            <person name="Steindorff A."/>
            <person name="Ohm R."/>
            <person name="Martin F."/>
            <person name="Silar P."/>
            <person name="Natvig D."/>
            <person name="Lalanne C."/>
            <person name="Gautier V."/>
            <person name="Ament-velasquez S.L."/>
            <person name="Kruys A."/>
            <person name="Hutchinson M.I."/>
            <person name="Powell A.J."/>
            <person name="Barry K."/>
            <person name="Miller A.N."/>
            <person name="Grigoriev I.V."/>
            <person name="Debuchy R."/>
            <person name="Gladieux P."/>
            <person name="Thoren M.H."/>
            <person name="Johannesson H."/>
        </authorList>
    </citation>
    <scope>NUCLEOTIDE SEQUENCE</scope>
    <source>
        <strain evidence="1">CBS 232.78</strain>
    </source>
</reference>
<gene>
    <name evidence="1" type="ORF">B0H63DRAFT_448622</name>
</gene>
<proteinExistence type="predicted"/>
<evidence type="ECO:0000313" key="2">
    <source>
        <dbReference type="Proteomes" id="UP001285441"/>
    </source>
</evidence>
<dbReference type="EMBL" id="JAULSW010000003">
    <property type="protein sequence ID" value="KAK3387819.1"/>
    <property type="molecule type" value="Genomic_DNA"/>
</dbReference>
<organism evidence="1 2">
    <name type="scientific">Podospora didyma</name>
    <dbReference type="NCBI Taxonomy" id="330526"/>
    <lineage>
        <taxon>Eukaryota</taxon>
        <taxon>Fungi</taxon>
        <taxon>Dikarya</taxon>
        <taxon>Ascomycota</taxon>
        <taxon>Pezizomycotina</taxon>
        <taxon>Sordariomycetes</taxon>
        <taxon>Sordariomycetidae</taxon>
        <taxon>Sordariales</taxon>
        <taxon>Podosporaceae</taxon>
        <taxon>Podospora</taxon>
    </lineage>
</organism>
<protein>
    <submittedName>
        <fullName evidence="1">Uncharacterized protein</fullName>
    </submittedName>
</protein>